<accession>A0A7K0CDH2</accession>
<dbReference type="InterPro" id="IPR036291">
    <property type="entry name" value="NAD(P)-bd_dom_sf"/>
</dbReference>
<protein>
    <recommendedName>
        <fullName evidence="3">Short-chain dehydrogenase</fullName>
    </recommendedName>
</protein>
<dbReference type="AlphaFoldDB" id="A0A7K0CDH2"/>
<organism evidence="1 2">
    <name type="scientific">Streptomyces smaragdinus</name>
    <dbReference type="NCBI Taxonomy" id="2585196"/>
    <lineage>
        <taxon>Bacteria</taxon>
        <taxon>Bacillati</taxon>
        <taxon>Actinomycetota</taxon>
        <taxon>Actinomycetes</taxon>
        <taxon>Kitasatosporales</taxon>
        <taxon>Streptomycetaceae</taxon>
        <taxon>Streptomyces</taxon>
    </lineage>
</organism>
<proteinExistence type="predicted"/>
<gene>
    <name evidence="1" type="ORF">SRB5_12360</name>
</gene>
<dbReference type="Gene3D" id="3.40.50.720">
    <property type="entry name" value="NAD(P)-binding Rossmann-like Domain"/>
    <property type="match status" value="1"/>
</dbReference>
<evidence type="ECO:0000313" key="1">
    <source>
        <dbReference type="EMBL" id="MQY11122.1"/>
    </source>
</evidence>
<dbReference type="InterPro" id="IPR002347">
    <property type="entry name" value="SDR_fam"/>
</dbReference>
<dbReference type="EMBL" id="WEGJ01000003">
    <property type="protein sequence ID" value="MQY11122.1"/>
    <property type="molecule type" value="Genomic_DNA"/>
</dbReference>
<evidence type="ECO:0000313" key="2">
    <source>
        <dbReference type="Proteomes" id="UP000466345"/>
    </source>
</evidence>
<dbReference type="OrthoDB" id="63584at2"/>
<reference evidence="1 2" key="1">
    <citation type="submission" date="2019-10" db="EMBL/GenBank/DDBJ databases">
        <title>Streptomyces smaragdinus sp. nov. and Streptomyces fabii sp. nov., isolated from the gut of fungus growing-termite Macrotermes natalensis.</title>
        <authorList>
            <person name="Schwitalla J."/>
            <person name="Benndorf R."/>
            <person name="Martin K."/>
            <person name="De Beer W."/>
            <person name="Kaster A.-K."/>
            <person name="Vollmers J."/>
            <person name="Poulsen M."/>
            <person name="Beemelmanns C."/>
        </authorList>
    </citation>
    <scope>NUCLEOTIDE SEQUENCE [LARGE SCALE GENOMIC DNA]</scope>
    <source>
        <strain evidence="1 2">RB5</strain>
    </source>
</reference>
<dbReference type="PANTHER" id="PTHR44147:SF2">
    <property type="entry name" value="DEHYDROGENASE_REDUCTASE SDR FAMILY MEMBER 1"/>
    <property type="match status" value="1"/>
</dbReference>
<dbReference type="PANTHER" id="PTHR44147">
    <property type="entry name" value="DEHYDROGENASE/REDUCTASE SDR FAMILY MEMBER 1"/>
    <property type="match status" value="1"/>
</dbReference>
<dbReference type="Proteomes" id="UP000466345">
    <property type="component" value="Unassembled WGS sequence"/>
</dbReference>
<name>A0A7K0CDH2_9ACTN</name>
<keyword evidence="2" id="KW-1185">Reference proteome</keyword>
<sequence>MGNTTGKELDGRIALVAGATRGAGRAIAVALGERGATVYVTGRTTRERVSEVGRSSETIEGTAELVDAAGGRGIAVPADHLEPEQVRAVVERIDADHGRLDILVNDIWGGENLIEFGRKMWEIELDRGLRMLDLGVRSHIITSHFALPLLIRNPGGLVVEVTDGTAESNKGYREQFFYDLTKNAPIRMAFALSHDLKEAAATAVSITPGFLRSEQMLDGFGVTEENWRDGIAKEPTFAISETPALVGRAVASLAADPDRARWNGQSLSSGQLAKEYDFTDTDGSRPDAWGFLARYTTGEKPDPADYR</sequence>
<dbReference type="PRINTS" id="PR00081">
    <property type="entry name" value="GDHRDH"/>
</dbReference>
<dbReference type="SUPFAM" id="SSF51735">
    <property type="entry name" value="NAD(P)-binding Rossmann-fold domains"/>
    <property type="match status" value="1"/>
</dbReference>
<comment type="caution">
    <text evidence="1">The sequence shown here is derived from an EMBL/GenBank/DDBJ whole genome shotgun (WGS) entry which is preliminary data.</text>
</comment>
<dbReference type="RefSeq" id="WP_153450453.1">
    <property type="nucleotide sequence ID" value="NZ_WEGJ01000003.1"/>
</dbReference>
<evidence type="ECO:0008006" key="3">
    <source>
        <dbReference type="Google" id="ProtNLM"/>
    </source>
</evidence>
<dbReference type="Pfam" id="PF00106">
    <property type="entry name" value="adh_short"/>
    <property type="match status" value="1"/>
</dbReference>
<dbReference type="NCBIfam" id="NF006159">
    <property type="entry name" value="PRK08303.1"/>
    <property type="match status" value="1"/>
</dbReference>